<proteinExistence type="predicted"/>
<comment type="caution">
    <text evidence="1">The sequence shown here is derived from an EMBL/GenBank/DDBJ whole genome shotgun (WGS) entry which is preliminary data.</text>
</comment>
<organism evidence="1 2">
    <name type="scientific">Pseudomonas prosekii</name>
    <dbReference type="NCBI Taxonomy" id="1148509"/>
    <lineage>
        <taxon>Bacteria</taxon>
        <taxon>Pseudomonadati</taxon>
        <taxon>Pseudomonadota</taxon>
        <taxon>Gammaproteobacteria</taxon>
        <taxon>Pseudomonadales</taxon>
        <taxon>Pseudomonadaceae</taxon>
        <taxon>Pseudomonas</taxon>
    </lineage>
</organism>
<protein>
    <recommendedName>
        <fullName evidence="3">Alpha/beta hydrolase</fullName>
    </recommendedName>
</protein>
<sequence>MTMPVLAVGGGGNGGFGAQQPENIRCYATNVEAHVLQGCGHWVTEECAPALNPLISSFWRGHEEEVARFSRVRGIDQIGFAVLDV</sequence>
<dbReference type="InterPro" id="IPR029058">
    <property type="entry name" value="AB_hydrolase_fold"/>
</dbReference>
<evidence type="ECO:0008006" key="3">
    <source>
        <dbReference type="Google" id="ProtNLM"/>
    </source>
</evidence>
<dbReference type="AlphaFoldDB" id="A0A2U2D3Q0"/>
<dbReference type="Proteomes" id="UP000245056">
    <property type="component" value="Unassembled WGS sequence"/>
</dbReference>
<reference evidence="1 2" key="1">
    <citation type="submission" date="2018-05" db="EMBL/GenBank/DDBJ databases">
        <title>Genome sequences of two Antarctic strains of Pseudomonas prosekii: insights into adaptation to extreme conditions.</title>
        <authorList>
            <person name="Snopkova K."/>
            <person name="Dufkova K."/>
            <person name="Cejkova D."/>
            <person name="Sedlacek I."/>
            <person name="Smajs D."/>
        </authorList>
    </citation>
    <scope>NUCLEOTIDE SEQUENCE [LARGE SCALE GENOMIC DNA]</scope>
    <source>
        <strain evidence="1 2">P2673</strain>
    </source>
</reference>
<dbReference type="SUPFAM" id="SSF53474">
    <property type="entry name" value="alpha/beta-Hydrolases"/>
    <property type="match status" value="1"/>
</dbReference>
<dbReference type="EMBL" id="QFAW01000033">
    <property type="protein sequence ID" value="PWE41540.1"/>
    <property type="molecule type" value="Genomic_DNA"/>
</dbReference>
<dbReference type="RefSeq" id="WP_109521777.1">
    <property type="nucleotide sequence ID" value="NZ_QFAW01000033.1"/>
</dbReference>
<evidence type="ECO:0000313" key="1">
    <source>
        <dbReference type="EMBL" id="PWE41540.1"/>
    </source>
</evidence>
<gene>
    <name evidence="1" type="ORF">C9I49_20865</name>
</gene>
<dbReference type="Gene3D" id="3.40.50.1820">
    <property type="entry name" value="alpha/beta hydrolase"/>
    <property type="match status" value="1"/>
</dbReference>
<dbReference type="OrthoDB" id="9780765at2"/>
<accession>A0A2U2D3Q0</accession>
<evidence type="ECO:0000313" key="2">
    <source>
        <dbReference type="Proteomes" id="UP000245056"/>
    </source>
</evidence>
<name>A0A2U2D3Q0_9PSED</name>